<evidence type="ECO:0000256" key="1">
    <source>
        <dbReference type="SAM" id="Coils"/>
    </source>
</evidence>
<dbReference type="Proteomes" id="UP000604046">
    <property type="component" value="Unassembled WGS sequence"/>
</dbReference>
<keyword evidence="3" id="KW-1185">Reference proteome</keyword>
<evidence type="ECO:0000313" key="2">
    <source>
        <dbReference type="EMBL" id="CAE7356187.1"/>
    </source>
</evidence>
<name>A0A812Q3Z9_9DINO</name>
<sequence length="146" mass="16573">MSPVAKADQIQVLVVDDDDADYDVLSPKQPSAHSGIQVLAEKRLREKAEERGTQLAGKAKRLGQVLLAQKLLIQRLEKQIAEEELRVEQKELRLAGEEKLHVQLKVALRQRSDEIVVDRILGKLSVPRRERDKVKQSLEEPSVRSK</sequence>
<feature type="coiled-coil region" evidence="1">
    <location>
        <begin position="66"/>
        <end position="100"/>
    </location>
</feature>
<comment type="caution">
    <text evidence="2">The sequence shown here is derived from an EMBL/GenBank/DDBJ whole genome shotgun (WGS) entry which is preliminary data.</text>
</comment>
<dbReference type="AlphaFoldDB" id="A0A812Q3Z9"/>
<organism evidence="2 3">
    <name type="scientific">Symbiodinium natans</name>
    <dbReference type="NCBI Taxonomy" id="878477"/>
    <lineage>
        <taxon>Eukaryota</taxon>
        <taxon>Sar</taxon>
        <taxon>Alveolata</taxon>
        <taxon>Dinophyceae</taxon>
        <taxon>Suessiales</taxon>
        <taxon>Symbiodiniaceae</taxon>
        <taxon>Symbiodinium</taxon>
    </lineage>
</organism>
<evidence type="ECO:0000313" key="3">
    <source>
        <dbReference type="Proteomes" id="UP000604046"/>
    </source>
</evidence>
<dbReference type="EMBL" id="CAJNDS010002160">
    <property type="protein sequence ID" value="CAE7356187.1"/>
    <property type="molecule type" value="Genomic_DNA"/>
</dbReference>
<gene>
    <name evidence="2" type="ORF">SNAT2548_LOCUS18955</name>
</gene>
<protein>
    <submittedName>
        <fullName evidence="2">Uncharacterized protein</fullName>
    </submittedName>
</protein>
<reference evidence="2" key="1">
    <citation type="submission" date="2021-02" db="EMBL/GenBank/DDBJ databases">
        <authorList>
            <person name="Dougan E. K."/>
            <person name="Rhodes N."/>
            <person name="Thang M."/>
            <person name="Chan C."/>
        </authorList>
    </citation>
    <scope>NUCLEOTIDE SEQUENCE</scope>
</reference>
<keyword evidence="1" id="KW-0175">Coiled coil</keyword>
<accession>A0A812Q3Z9</accession>
<proteinExistence type="predicted"/>